<keyword evidence="2" id="KW-1185">Reference proteome</keyword>
<name>A0ABP6MNB8_9ACTN</name>
<accession>A0ABP6MNB8</accession>
<dbReference type="RefSeq" id="WP_344856169.1">
    <property type="nucleotide sequence ID" value="NZ_BAAAUT010000005.1"/>
</dbReference>
<evidence type="ECO:0000313" key="1">
    <source>
        <dbReference type="EMBL" id="GAA3120321.1"/>
    </source>
</evidence>
<dbReference type="EMBL" id="BAAAUT010000005">
    <property type="protein sequence ID" value="GAA3120321.1"/>
    <property type="molecule type" value="Genomic_DNA"/>
</dbReference>
<evidence type="ECO:0000313" key="2">
    <source>
        <dbReference type="Proteomes" id="UP001500320"/>
    </source>
</evidence>
<proteinExistence type="predicted"/>
<gene>
    <name evidence="1" type="ORF">GCM10010466_09040</name>
</gene>
<sequence length="199" mass="22288">MMDDPSSFTDEENWRGGFYELAMEFAGTADGPLLKGLEVIRDAATLDGFHTARDREPAGQVPYALESGLPTGHLYGLTRPPAGRTCVCGALVSRFDDGTSWLIFYLPLEALGRTDRRVGAFPFNEDDEPSSLAWRRPLDDWLVSLARRVYGVVRFRRALVGFETYGEETEQTPGAVPERRSCGYLLPREETLDYWPATD</sequence>
<reference evidence="2" key="1">
    <citation type="journal article" date="2019" name="Int. J. Syst. Evol. Microbiol.">
        <title>The Global Catalogue of Microorganisms (GCM) 10K type strain sequencing project: providing services to taxonomists for standard genome sequencing and annotation.</title>
        <authorList>
            <consortium name="The Broad Institute Genomics Platform"/>
            <consortium name="The Broad Institute Genome Sequencing Center for Infectious Disease"/>
            <person name="Wu L."/>
            <person name="Ma J."/>
        </authorList>
    </citation>
    <scope>NUCLEOTIDE SEQUENCE [LARGE SCALE GENOMIC DNA]</scope>
    <source>
        <strain evidence="2">JCM 9373</strain>
    </source>
</reference>
<protein>
    <submittedName>
        <fullName evidence="1">Uncharacterized protein</fullName>
    </submittedName>
</protein>
<comment type="caution">
    <text evidence="1">The sequence shown here is derived from an EMBL/GenBank/DDBJ whole genome shotgun (WGS) entry which is preliminary data.</text>
</comment>
<organism evidence="1 2">
    <name type="scientific">Planomonospora alba</name>
    <dbReference type="NCBI Taxonomy" id="161354"/>
    <lineage>
        <taxon>Bacteria</taxon>
        <taxon>Bacillati</taxon>
        <taxon>Actinomycetota</taxon>
        <taxon>Actinomycetes</taxon>
        <taxon>Streptosporangiales</taxon>
        <taxon>Streptosporangiaceae</taxon>
        <taxon>Planomonospora</taxon>
    </lineage>
</organism>
<dbReference type="Proteomes" id="UP001500320">
    <property type="component" value="Unassembled WGS sequence"/>
</dbReference>